<organism evidence="3 4">
    <name type="scientific">Hyalella azteca</name>
    <name type="common">Amphipod</name>
    <dbReference type="NCBI Taxonomy" id="294128"/>
    <lineage>
        <taxon>Eukaryota</taxon>
        <taxon>Metazoa</taxon>
        <taxon>Ecdysozoa</taxon>
        <taxon>Arthropoda</taxon>
        <taxon>Crustacea</taxon>
        <taxon>Multicrustacea</taxon>
        <taxon>Malacostraca</taxon>
        <taxon>Eumalacostraca</taxon>
        <taxon>Peracarida</taxon>
        <taxon>Amphipoda</taxon>
        <taxon>Senticaudata</taxon>
        <taxon>Talitrida</taxon>
        <taxon>Talitroidea</taxon>
        <taxon>Hyalellidae</taxon>
        <taxon>Hyalella</taxon>
    </lineage>
</organism>
<feature type="region of interest" description="Disordered" evidence="1">
    <location>
        <begin position="972"/>
        <end position="1017"/>
    </location>
</feature>
<evidence type="ECO:0000313" key="3">
    <source>
        <dbReference type="Proteomes" id="UP000694843"/>
    </source>
</evidence>
<evidence type="ECO:0000313" key="4">
    <source>
        <dbReference type="RefSeq" id="XP_018014758.1"/>
    </source>
</evidence>
<sequence>MTRLRVRSLNRSPSVKNYRTDQRRSKFNNSIEIFDDSLDFSQIPVSGLNMASGGSLTMLREVLEKMNGWIAGAEEIKAHNKPYFHSAASDEHFLFDDPTLVEINFFLRDKRHLLENPEIKAKVEKIKSLMAPVSPDRSSGGKASFRCKICNPALRTLTSTHQSCEQNLHDELFPDSEDLSDTQALMNIYEHHEDPATLADIWHNENFTMNTDTDCWFNSVRLQEEDVLWSSTNECECNLFTCSSCRANGSKKFSNLAQLPTEQNSLPDTALLQVLVNRTLRSRSEDSRSRTASWCKEQRAVLSSALCSKNIPPHAGVESRSDKKSSKEVEDDTPSHSEVSSIADVDDMEEVLGHPIIFTDLTPHEVALLKNFESSMPDEANELGAALRHEQAEESFCTKRKMNVNDPEKITAPIKDKLGIATSPATSGYFTDTPPLSPSSSTSSASRLKSDIKVENALVAGANGYNKNIEPFNLGLAVQVALAPQLKVELKTEEPTIQPQVIKPNFMVKLKFGDPTTNCEDKITTNCEVKMRNVYDDHSYSTLSNQSYVPKHEIVELSSTEIPTNRSSKRKLSLMDPQEGSERAAKSRTRVVSRVAARDAITQSSGANYLVGSTAAVGRGRKALKTGVSSVVMSTEKKNLRIKKIEVFDSKRLPLPTPTPASPSLPIGERTENGCLVHRPSTHFPLPNTLSNSITTYHAPPHNSNTISVPSVTSQLYPGLGCLTGATINTDPVSPLPLAPHNSNIRTFNDSALYSISKPAGKPRSGANPLNSLPSNYFIRGNDPANNNIVNSLYRNENSICGSLTNASSAKKRGRKPKQDPVVPNNIPAMAVPVAGPSVPGLPLTIYPVPVSAAAKGNAEIPAPVRRRKQSNLDPVKRELHNQSERERRKQLRLAFDGVRQILLQNDPPKTKLPKVKVLIFSHRAHDDRVAYCKSLLAVSNRINKALVIEESLSTRQQRRLAKLRKKLAKVRRQRREALREQRKMKAEKNDGSLDIKGRKAHGAPRPSAGRKVMPSVDVLNASRTY</sequence>
<dbReference type="SUPFAM" id="SSF47459">
    <property type="entry name" value="HLH, helix-loop-helix DNA-binding domain"/>
    <property type="match status" value="1"/>
</dbReference>
<accession>A0A8B7NM54</accession>
<feature type="compositionally biased region" description="Low complexity" evidence="1">
    <location>
        <begin position="431"/>
        <end position="446"/>
    </location>
</feature>
<feature type="region of interest" description="Disordered" evidence="1">
    <location>
        <begin position="425"/>
        <end position="448"/>
    </location>
</feature>
<keyword evidence="3" id="KW-1185">Reference proteome</keyword>
<dbReference type="GeneID" id="108671700"/>
<dbReference type="Proteomes" id="UP000694843">
    <property type="component" value="Unplaced"/>
</dbReference>
<dbReference type="PROSITE" id="PS50888">
    <property type="entry name" value="BHLH"/>
    <property type="match status" value="1"/>
</dbReference>
<dbReference type="InterPro" id="IPR036638">
    <property type="entry name" value="HLH_DNA-bd_sf"/>
</dbReference>
<proteinExistence type="predicted"/>
<dbReference type="AlphaFoldDB" id="A0A8B7NM54"/>
<dbReference type="GO" id="GO:0046983">
    <property type="term" value="F:protein dimerization activity"/>
    <property type="evidence" value="ECO:0007669"/>
    <property type="project" value="InterPro"/>
</dbReference>
<feature type="compositionally biased region" description="Basic and acidic residues" evidence="1">
    <location>
        <begin position="317"/>
        <end position="328"/>
    </location>
</feature>
<dbReference type="RefSeq" id="XP_018014758.1">
    <property type="nucleotide sequence ID" value="XM_018159269.2"/>
</dbReference>
<protein>
    <submittedName>
        <fullName evidence="4">Uncharacterized protein LOC108671700 isoform X1</fullName>
    </submittedName>
</protein>
<dbReference type="Pfam" id="PF00010">
    <property type="entry name" value="HLH"/>
    <property type="match status" value="1"/>
</dbReference>
<feature type="domain" description="BHLH" evidence="2">
    <location>
        <begin position="876"/>
        <end position="929"/>
    </location>
</feature>
<feature type="compositionally biased region" description="Basic and acidic residues" evidence="1">
    <location>
        <begin position="976"/>
        <end position="998"/>
    </location>
</feature>
<dbReference type="InterPro" id="IPR011598">
    <property type="entry name" value="bHLH_dom"/>
</dbReference>
<gene>
    <name evidence="4" type="primary">LOC108671700</name>
</gene>
<dbReference type="KEGG" id="hazt:108671700"/>
<dbReference type="OrthoDB" id="7414155at2759"/>
<evidence type="ECO:0000259" key="2">
    <source>
        <dbReference type="PROSITE" id="PS50888"/>
    </source>
</evidence>
<reference evidence="4" key="1">
    <citation type="submission" date="2025-08" db="UniProtKB">
        <authorList>
            <consortium name="RefSeq"/>
        </authorList>
    </citation>
    <scope>IDENTIFICATION</scope>
    <source>
        <tissue evidence="4">Whole organism</tissue>
    </source>
</reference>
<name>A0A8B7NM54_HYAAZ</name>
<evidence type="ECO:0000256" key="1">
    <source>
        <dbReference type="SAM" id="MobiDB-lite"/>
    </source>
</evidence>
<feature type="region of interest" description="Disordered" evidence="1">
    <location>
        <begin position="565"/>
        <end position="588"/>
    </location>
</feature>
<feature type="region of interest" description="Disordered" evidence="1">
    <location>
        <begin position="312"/>
        <end position="344"/>
    </location>
</feature>